<feature type="chain" id="PRO_5013026242" description="Hydrophobic seed protein domain-containing protein" evidence="1">
    <location>
        <begin position="27"/>
        <end position="151"/>
    </location>
</feature>
<dbReference type="Proteomes" id="UP000000768">
    <property type="component" value="Chromosome 10"/>
</dbReference>
<evidence type="ECO:0008006" key="4">
    <source>
        <dbReference type="Google" id="ProtNLM"/>
    </source>
</evidence>
<dbReference type="AlphaFoldDB" id="A0A1W0VU63"/>
<protein>
    <recommendedName>
        <fullName evidence="4">Hydrophobic seed protein domain-containing protein</fullName>
    </recommendedName>
</protein>
<evidence type="ECO:0000256" key="1">
    <source>
        <dbReference type="SAM" id="SignalP"/>
    </source>
</evidence>
<name>A0A1W0VU63_SORBI</name>
<feature type="signal peptide" evidence="1">
    <location>
        <begin position="1"/>
        <end position="26"/>
    </location>
</feature>
<proteinExistence type="predicted"/>
<keyword evidence="3" id="KW-1185">Reference proteome</keyword>
<reference evidence="2 3" key="1">
    <citation type="journal article" date="2009" name="Nature">
        <title>The Sorghum bicolor genome and the diversification of grasses.</title>
        <authorList>
            <person name="Paterson A.H."/>
            <person name="Bowers J.E."/>
            <person name="Bruggmann R."/>
            <person name="Dubchak I."/>
            <person name="Grimwood J."/>
            <person name="Gundlach H."/>
            <person name="Haberer G."/>
            <person name="Hellsten U."/>
            <person name="Mitros T."/>
            <person name="Poliakov A."/>
            <person name="Schmutz J."/>
            <person name="Spannagl M."/>
            <person name="Tang H."/>
            <person name="Wang X."/>
            <person name="Wicker T."/>
            <person name="Bharti A.K."/>
            <person name="Chapman J."/>
            <person name="Feltus F.A."/>
            <person name="Gowik U."/>
            <person name="Grigoriev I.V."/>
            <person name="Lyons E."/>
            <person name="Maher C.A."/>
            <person name="Martis M."/>
            <person name="Narechania A."/>
            <person name="Otillar R.P."/>
            <person name="Penning B.W."/>
            <person name="Salamov A.A."/>
            <person name="Wang Y."/>
            <person name="Zhang L."/>
            <person name="Carpita N.C."/>
            <person name="Freeling M."/>
            <person name="Gingle A.R."/>
            <person name="Hash C.T."/>
            <person name="Keller B."/>
            <person name="Klein P."/>
            <person name="Kresovich S."/>
            <person name="McCann M.C."/>
            <person name="Ming R."/>
            <person name="Peterson D.G."/>
            <person name="Mehboob-ur-Rahman"/>
            <person name="Ware D."/>
            <person name="Westhoff P."/>
            <person name="Mayer K.F."/>
            <person name="Messing J."/>
            <person name="Rokhsar D.S."/>
        </authorList>
    </citation>
    <scope>NUCLEOTIDE SEQUENCE [LARGE SCALE GENOMIC DNA]</scope>
    <source>
        <strain evidence="3">cv. BTx623</strain>
    </source>
</reference>
<dbReference type="InParanoid" id="A0A1W0VU63"/>
<sequence>MAFVSKSMAASPALLSLVMALVLVQASSSTKAHQLILPPTPAPTTPAPTPAPSESLCPAGFANLSSFQEAKLELFKLHIILILQSNGSIIGGTTTEKPAGAIDTTTLASILPGITLCLCSSVGTDDLVHVDVDDLSSSTYLGAITCTKISV</sequence>
<dbReference type="EMBL" id="CM000769">
    <property type="protein sequence ID" value="OQU76801.1"/>
    <property type="molecule type" value="Genomic_DNA"/>
</dbReference>
<evidence type="ECO:0000313" key="2">
    <source>
        <dbReference type="EMBL" id="OQU76801.1"/>
    </source>
</evidence>
<reference evidence="3" key="2">
    <citation type="journal article" date="2018" name="Plant J.">
        <title>The Sorghum bicolor reference genome: improved assembly, gene annotations, a transcriptome atlas, and signatures of genome organization.</title>
        <authorList>
            <person name="McCormick R.F."/>
            <person name="Truong S.K."/>
            <person name="Sreedasyam A."/>
            <person name="Jenkins J."/>
            <person name="Shu S."/>
            <person name="Sims D."/>
            <person name="Kennedy M."/>
            <person name="Amirebrahimi M."/>
            <person name="Weers B.D."/>
            <person name="McKinley B."/>
            <person name="Mattison A."/>
            <person name="Morishige D.T."/>
            <person name="Grimwood J."/>
            <person name="Schmutz J."/>
            <person name="Mullet J.E."/>
        </authorList>
    </citation>
    <scope>NUCLEOTIDE SEQUENCE [LARGE SCALE GENOMIC DNA]</scope>
    <source>
        <strain evidence="3">cv. BTx623</strain>
    </source>
</reference>
<keyword evidence="1" id="KW-0732">Signal</keyword>
<evidence type="ECO:0000313" key="3">
    <source>
        <dbReference type="Proteomes" id="UP000000768"/>
    </source>
</evidence>
<accession>A0A1W0VU63</accession>
<organism evidence="2 3">
    <name type="scientific">Sorghum bicolor</name>
    <name type="common">Sorghum</name>
    <name type="synonym">Sorghum vulgare</name>
    <dbReference type="NCBI Taxonomy" id="4558"/>
    <lineage>
        <taxon>Eukaryota</taxon>
        <taxon>Viridiplantae</taxon>
        <taxon>Streptophyta</taxon>
        <taxon>Embryophyta</taxon>
        <taxon>Tracheophyta</taxon>
        <taxon>Spermatophyta</taxon>
        <taxon>Magnoliopsida</taxon>
        <taxon>Liliopsida</taxon>
        <taxon>Poales</taxon>
        <taxon>Poaceae</taxon>
        <taxon>PACMAD clade</taxon>
        <taxon>Panicoideae</taxon>
        <taxon>Andropogonodae</taxon>
        <taxon>Andropogoneae</taxon>
        <taxon>Sorghinae</taxon>
        <taxon>Sorghum</taxon>
    </lineage>
</organism>
<gene>
    <name evidence="2" type="ORF">SORBI_3010G213301</name>
</gene>
<dbReference type="Gramene" id="OQU76801">
    <property type="protein sequence ID" value="OQU76801"/>
    <property type="gene ID" value="SORBI_3010G213301"/>
</dbReference>